<dbReference type="AlphaFoldDB" id="A0A8H3IT87"/>
<name>A0A8H3IT87_9LECA</name>
<proteinExistence type="predicted"/>
<reference evidence="1" key="1">
    <citation type="submission" date="2021-03" db="EMBL/GenBank/DDBJ databases">
        <authorList>
            <person name="Tagirdzhanova G."/>
        </authorList>
    </citation>
    <scope>NUCLEOTIDE SEQUENCE</scope>
</reference>
<dbReference type="OrthoDB" id="5281085at2759"/>
<sequence>MTTDVLLEATRPHLATDEGQKFLKGQATQDEIRSLLSQHNSPEASEQFNQLLLKFMWEEISPSTLQAELQHLFASNPSLQTSGLSTDFSPVLAAPAGTDAEQASVKQAVCDLLGLVTQKRDSSRPTLEEGILFQQDVEERFKSQPGKYEQFQRAGFGPWREGQAAGEARAQIGELLEGEGDLLERFAAIWPEKRGEGSRGGDVA</sequence>
<protein>
    <submittedName>
        <fullName evidence="1">Uncharacterized protein</fullName>
    </submittedName>
</protein>
<evidence type="ECO:0000313" key="2">
    <source>
        <dbReference type="Proteomes" id="UP000664534"/>
    </source>
</evidence>
<dbReference type="EMBL" id="CAJPDT010000039">
    <property type="protein sequence ID" value="CAF9925434.1"/>
    <property type="molecule type" value="Genomic_DNA"/>
</dbReference>
<evidence type="ECO:0000313" key="1">
    <source>
        <dbReference type="EMBL" id="CAF9925434.1"/>
    </source>
</evidence>
<organism evidence="1 2">
    <name type="scientific">Imshaugia aleurites</name>
    <dbReference type="NCBI Taxonomy" id="172621"/>
    <lineage>
        <taxon>Eukaryota</taxon>
        <taxon>Fungi</taxon>
        <taxon>Dikarya</taxon>
        <taxon>Ascomycota</taxon>
        <taxon>Pezizomycotina</taxon>
        <taxon>Lecanoromycetes</taxon>
        <taxon>OSLEUM clade</taxon>
        <taxon>Lecanoromycetidae</taxon>
        <taxon>Lecanorales</taxon>
        <taxon>Lecanorineae</taxon>
        <taxon>Parmeliaceae</taxon>
        <taxon>Imshaugia</taxon>
    </lineage>
</organism>
<accession>A0A8H3IT87</accession>
<keyword evidence="2" id="KW-1185">Reference proteome</keyword>
<dbReference type="Proteomes" id="UP000664534">
    <property type="component" value="Unassembled WGS sequence"/>
</dbReference>
<comment type="caution">
    <text evidence="1">The sequence shown here is derived from an EMBL/GenBank/DDBJ whole genome shotgun (WGS) entry which is preliminary data.</text>
</comment>
<gene>
    <name evidence="1" type="ORF">IMSHALPRED_006472</name>
</gene>